<name>A0A3D9EBH6_ECTOL</name>
<dbReference type="InterPro" id="IPR036271">
    <property type="entry name" value="Tet_transcr_reg_TetR-rel_C_sf"/>
</dbReference>
<protein>
    <submittedName>
        <fullName evidence="4">TetR family transcriptional regulator</fullName>
    </submittedName>
</protein>
<evidence type="ECO:0000256" key="2">
    <source>
        <dbReference type="PROSITE-ProRule" id="PRU00335"/>
    </source>
</evidence>
<evidence type="ECO:0000256" key="1">
    <source>
        <dbReference type="ARBA" id="ARBA00023125"/>
    </source>
</evidence>
<dbReference type="PROSITE" id="PS50977">
    <property type="entry name" value="HTH_TETR_2"/>
    <property type="match status" value="1"/>
</dbReference>
<dbReference type="SUPFAM" id="SSF46689">
    <property type="entry name" value="Homeodomain-like"/>
    <property type="match status" value="1"/>
</dbReference>
<dbReference type="SUPFAM" id="SSF48498">
    <property type="entry name" value="Tetracyclin repressor-like, C-terminal domain"/>
    <property type="match status" value="1"/>
</dbReference>
<dbReference type="Gene3D" id="1.10.10.60">
    <property type="entry name" value="Homeodomain-like"/>
    <property type="match status" value="1"/>
</dbReference>
<dbReference type="InterPro" id="IPR041474">
    <property type="entry name" value="NicS_C"/>
</dbReference>
<dbReference type="Gene3D" id="1.10.357.10">
    <property type="entry name" value="Tetracycline Repressor, domain 2"/>
    <property type="match status" value="1"/>
</dbReference>
<accession>A0A3D9EBH6</accession>
<evidence type="ECO:0000313" key="4">
    <source>
        <dbReference type="EMBL" id="RED00407.1"/>
    </source>
</evidence>
<feature type="domain" description="HTH tetR-type" evidence="3">
    <location>
        <begin position="14"/>
        <end position="74"/>
    </location>
</feature>
<sequence length="213" mass="23855">MATPNSGLRSQQAEETRARILKAATKVFSQDGYSGGRIEKISRLAKSNDRMIYYYFKSKEQLFIRVLEGVYADFNEAESRQRFDLEQPVAALQQLVGFVWHYYGCHPEFISILNSENLHKGKHSRKSSHLLALSGAALNTLAPIIQAGQAKGLFRADVDVVHTYLLISSLCYFYNSNLHTLTAFLGADLDNKGARKSWLDYACDQVLRGLAAG</sequence>
<gene>
    <name evidence="4" type="ORF">DFO60_4562</name>
</gene>
<evidence type="ECO:0000259" key="3">
    <source>
        <dbReference type="PROSITE" id="PS50977"/>
    </source>
</evidence>
<dbReference type="Pfam" id="PF17938">
    <property type="entry name" value="TetR_C_29"/>
    <property type="match status" value="1"/>
</dbReference>
<organism evidence="4 5">
    <name type="scientific">Ectopseudomonas oleovorans</name>
    <name type="common">Pseudomonas oleovorans</name>
    <dbReference type="NCBI Taxonomy" id="301"/>
    <lineage>
        <taxon>Bacteria</taxon>
        <taxon>Pseudomonadati</taxon>
        <taxon>Pseudomonadota</taxon>
        <taxon>Gammaproteobacteria</taxon>
        <taxon>Pseudomonadales</taxon>
        <taxon>Pseudomonadaceae</taxon>
        <taxon>Ectopseudomonas</taxon>
    </lineage>
</organism>
<dbReference type="Pfam" id="PF00440">
    <property type="entry name" value="TetR_N"/>
    <property type="match status" value="1"/>
</dbReference>
<dbReference type="EMBL" id="QRDL01000008">
    <property type="protein sequence ID" value="RED00407.1"/>
    <property type="molecule type" value="Genomic_DNA"/>
</dbReference>
<dbReference type="Proteomes" id="UP000256988">
    <property type="component" value="Unassembled WGS sequence"/>
</dbReference>
<dbReference type="PRINTS" id="PR00455">
    <property type="entry name" value="HTHTETR"/>
</dbReference>
<dbReference type="InterPro" id="IPR050109">
    <property type="entry name" value="HTH-type_TetR-like_transc_reg"/>
</dbReference>
<feature type="DNA-binding region" description="H-T-H motif" evidence="2">
    <location>
        <begin position="37"/>
        <end position="56"/>
    </location>
</feature>
<dbReference type="GO" id="GO:0003677">
    <property type="term" value="F:DNA binding"/>
    <property type="evidence" value="ECO:0007669"/>
    <property type="project" value="UniProtKB-UniRule"/>
</dbReference>
<evidence type="ECO:0000313" key="5">
    <source>
        <dbReference type="Proteomes" id="UP000256988"/>
    </source>
</evidence>
<comment type="caution">
    <text evidence="4">The sequence shown here is derived from an EMBL/GenBank/DDBJ whole genome shotgun (WGS) entry which is preliminary data.</text>
</comment>
<dbReference type="AlphaFoldDB" id="A0A3D9EBH6"/>
<dbReference type="RefSeq" id="WP_115946967.1">
    <property type="nucleotide sequence ID" value="NZ_QRDL01000008.1"/>
</dbReference>
<dbReference type="PANTHER" id="PTHR30328:SF54">
    <property type="entry name" value="HTH-TYPE TRANSCRIPTIONAL REPRESSOR SCO4008"/>
    <property type="match status" value="1"/>
</dbReference>
<keyword evidence="1 2" id="KW-0238">DNA-binding</keyword>
<dbReference type="InterPro" id="IPR009057">
    <property type="entry name" value="Homeodomain-like_sf"/>
</dbReference>
<reference evidence="4 5" key="1">
    <citation type="submission" date="2018-07" db="EMBL/GenBank/DDBJ databases">
        <title>Genome sequencing of rice bacterial endophytes.</title>
        <authorList>
            <person name="Venturi V."/>
        </authorList>
    </citation>
    <scope>NUCLEOTIDE SEQUENCE [LARGE SCALE GENOMIC DNA]</scope>
    <source>
        <strain evidence="4 5">AG1002</strain>
    </source>
</reference>
<dbReference type="PANTHER" id="PTHR30328">
    <property type="entry name" value="TRANSCRIPTIONAL REPRESSOR"/>
    <property type="match status" value="1"/>
</dbReference>
<proteinExistence type="predicted"/>
<dbReference type="InterPro" id="IPR001647">
    <property type="entry name" value="HTH_TetR"/>
</dbReference>